<dbReference type="InterPro" id="IPR030395">
    <property type="entry name" value="GP_PDE_dom"/>
</dbReference>
<keyword evidence="3" id="KW-1185">Reference proteome</keyword>
<dbReference type="EMBL" id="BAHD01000005">
    <property type="protein sequence ID" value="GAB94405.1"/>
    <property type="molecule type" value="Genomic_DNA"/>
</dbReference>
<dbReference type="eggNOG" id="COG0584">
    <property type="taxonomic scope" value="Bacteria"/>
</dbReference>
<evidence type="ECO:0000313" key="2">
    <source>
        <dbReference type="EMBL" id="GAB94405.1"/>
    </source>
</evidence>
<dbReference type="GO" id="GO:0006629">
    <property type="term" value="P:lipid metabolic process"/>
    <property type="evidence" value="ECO:0007669"/>
    <property type="project" value="InterPro"/>
</dbReference>
<dbReference type="PANTHER" id="PTHR46211">
    <property type="entry name" value="GLYCEROPHOSPHORYL DIESTER PHOSPHODIESTERASE"/>
    <property type="match status" value="1"/>
</dbReference>
<comment type="caution">
    <text evidence="2">The sequence shown here is derived from an EMBL/GenBank/DDBJ whole genome shotgun (WGS) entry which is preliminary data.</text>
</comment>
<gene>
    <name evidence="2" type="ORF">KILIM_005_00230</name>
</gene>
<dbReference type="GO" id="GO:0008081">
    <property type="term" value="F:phosphoric diester hydrolase activity"/>
    <property type="evidence" value="ECO:0007669"/>
    <property type="project" value="InterPro"/>
</dbReference>
<feature type="domain" description="GP-PDE" evidence="1">
    <location>
        <begin position="1"/>
        <end position="241"/>
    </location>
</feature>
<evidence type="ECO:0000313" key="3">
    <source>
        <dbReference type="Proteomes" id="UP000008366"/>
    </source>
</evidence>
<accession>K6W5G1</accession>
<dbReference type="STRING" id="1184609.KILIM_005_00230"/>
<organism evidence="2 3">
    <name type="scientific">Kineosphaera limosa NBRC 100340</name>
    <dbReference type="NCBI Taxonomy" id="1184609"/>
    <lineage>
        <taxon>Bacteria</taxon>
        <taxon>Bacillati</taxon>
        <taxon>Actinomycetota</taxon>
        <taxon>Actinomycetes</taxon>
        <taxon>Micrococcales</taxon>
        <taxon>Dermatophilaceae</taxon>
        <taxon>Kineosphaera</taxon>
    </lineage>
</organism>
<evidence type="ECO:0000259" key="1">
    <source>
        <dbReference type="PROSITE" id="PS51704"/>
    </source>
</evidence>
<dbReference type="Proteomes" id="UP000008366">
    <property type="component" value="Unassembled WGS sequence"/>
</dbReference>
<dbReference type="InterPro" id="IPR017946">
    <property type="entry name" value="PLC-like_Pdiesterase_TIM-brl"/>
</dbReference>
<dbReference type="AlphaFoldDB" id="K6W5G1"/>
<dbReference type="PANTHER" id="PTHR46211:SF14">
    <property type="entry name" value="GLYCEROPHOSPHODIESTER PHOSPHODIESTERASE"/>
    <property type="match status" value="1"/>
</dbReference>
<protein>
    <submittedName>
        <fullName evidence="2">Putative esterase</fullName>
    </submittedName>
</protein>
<dbReference type="Gene3D" id="3.20.20.190">
    <property type="entry name" value="Phosphatidylinositol (PI) phosphodiesterase"/>
    <property type="match status" value="1"/>
</dbReference>
<reference evidence="2 3" key="1">
    <citation type="submission" date="2012-08" db="EMBL/GenBank/DDBJ databases">
        <title>Whole genome shotgun sequence of Kineosphaera limosa NBRC 100340.</title>
        <authorList>
            <person name="Yoshida I."/>
            <person name="Isaki S."/>
            <person name="Hosoyama A."/>
            <person name="Tsuchikane K."/>
            <person name="Katsumata H."/>
            <person name="Ando Y."/>
            <person name="Ohji S."/>
            <person name="Hamada M."/>
            <person name="Tamura T."/>
            <person name="Yamazoe A."/>
            <person name="Yamazaki S."/>
            <person name="Fujita N."/>
        </authorList>
    </citation>
    <scope>NUCLEOTIDE SEQUENCE [LARGE SCALE GENOMIC DNA]</scope>
    <source>
        <strain evidence="2 3">NBRC 100340</strain>
    </source>
</reference>
<name>K6W5G1_9MICO</name>
<dbReference type="Pfam" id="PF03009">
    <property type="entry name" value="GDPD"/>
    <property type="match status" value="1"/>
</dbReference>
<sequence>MRLTADAQVVVWHDATLARAQPSVAAEVRGAWIAQLPAEVVVATPISPTGDRVLRLVDLLTRMRAQLPGTWANIEIKVDHNVPGAPILREPLVTAVLEAIASTGMADRAIVHSFDWAVLVQAAHEAPHLPRSALLESLTLAPGSPWLAGLDPTSWSTPQEVVAAATQIGADAICPNWEWPCDGNPVAPRGRLEEPFVAAAHTAGLPVVAWTVNETAQLERLVGLGVDGLVSDYPDRVVAALAGRAKPP</sequence>
<proteinExistence type="predicted"/>
<dbReference type="PROSITE" id="PS51704">
    <property type="entry name" value="GP_PDE"/>
    <property type="match status" value="1"/>
</dbReference>
<dbReference type="SUPFAM" id="SSF51695">
    <property type="entry name" value="PLC-like phosphodiesterases"/>
    <property type="match status" value="1"/>
</dbReference>